<dbReference type="EMBL" id="UINC01145876">
    <property type="protein sequence ID" value="SVD36271.1"/>
    <property type="molecule type" value="Genomic_DNA"/>
</dbReference>
<accession>A0A382URG4</accession>
<organism evidence="1">
    <name type="scientific">marine metagenome</name>
    <dbReference type="NCBI Taxonomy" id="408172"/>
    <lineage>
        <taxon>unclassified sequences</taxon>
        <taxon>metagenomes</taxon>
        <taxon>ecological metagenomes</taxon>
    </lineage>
</organism>
<name>A0A382URG4_9ZZZZ</name>
<gene>
    <name evidence="1" type="ORF">METZ01_LOCUS389125</name>
</gene>
<dbReference type="AlphaFoldDB" id="A0A382URG4"/>
<proteinExistence type="predicted"/>
<evidence type="ECO:0000313" key="1">
    <source>
        <dbReference type="EMBL" id="SVD36271.1"/>
    </source>
</evidence>
<protein>
    <submittedName>
        <fullName evidence="1">Uncharacterized protein</fullName>
    </submittedName>
</protein>
<sequence>MTATERTPFHWEMVDGDHPVPMPQSHEEALEMALTLALVCQDFGADDFIEMAEELADDGMDEDTVGGIQDKAKANADAIWAERLTRESAEKWTIWQAGNNPELDYLSGLTQPGVSE</sequence>
<reference evidence="1" key="1">
    <citation type="submission" date="2018-05" db="EMBL/GenBank/DDBJ databases">
        <authorList>
            <person name="Lanie J.A."/>
            <person name="Ng W.-L."/>
            <person name="Kazmierczak K.M."/>
            <person name="Andrzejewski T.M."/>
            <person name="Davidsen T.M."/>
            <person name="Wayne K.J."/>
            <person name="Tettelin H."/>
            <person name="Glass J.I."/>
            <person name="Rusch D."/>
            <person name="Podicherti R."/>
            <person name="Tsui H.-C.T."/>
            <person name="Winkler M.E."/>
        </authorList>
    </citation>
    <scope>NUCLEOTIDE SEQUENCE</scope>
</reference>